<evidence type="ECO:0000313" key="1">
    <source>
        <dbReference type="EMBL" id="CAB4868331.1"/>
    </source>
</evidence>
<reference evidence="1" key="1">
    <citation type="submission" date="2020-05" db="EMBL/GenBank/DDBJ databases">
        <authorList>
            <person name="Chiriac C."/>
            <person name="Salcher M."/>
            <person name="Ghai R."/>
            <person name="Kavagutti S V."/>
        </authorList>
    </citation>
    <scope>NUCLEOTIDE SEQUENCE</scope>
</reference>
<organism evidence="1">
    <name type="scientific">freshwater metagenome</name>
    <dbReference type="NCBI Taxonomy" id="449393"/>
    <lineage>
        <taxon>unclassified sequences</taxon>
        <taxon>metagenomes</taxon>
        <taxon>ecological metagenomes</taxon>
    </lineage>
</organism>
<name>A0A6J7DDC4_9ZZZZ</name>
<dbReference type="AlphaFoldDB" id="A0A6J7DDC4"/>
<accession>A0A6J7DDC4</accession>
<dbReference type="EMBL" id="CAFBLJ010000037">
    <property type="protein sequence ID" value="CAB4868331.1"/>
    <property type="molecule type" value="Genomic_DNA"/>
</dbReference>
<proteinExistence type="predicted"/>
<gene>
    <name evidence="1" type="ORF">UFOPK3304_00855</name>
</gene>
<protein>
    <submittedName>
        <fullName evidence="1">Unannotated protein</fullName>
    </submittedName>
</protein>
<sequence length="59" mass="6491">MIVHGEEVGDIIMGAMAAFVRWQGMIEDPIEAIAIGEKLAGHQLDPSARELILRAHLLR</sequence>